<comment type="caution">
    <text evidence="1">The sequence shown here is derived from an EMBL/GenBank/DDBJ whole genome shotgun (WGS) entry which is preliminary data.</text>
</comment>
<dbReference type="Proteomes" id="UP001589748">
    <property type="component" value="Unassembled WGS sequence"/>
</dbReference>
<dbReference type="RefSeq" id="WP_380139067.1">
    <property type="nucleotide sequence ID" value="NZ_JBHLUI010000010.1"/>
</dbReference>
<keyword evidence="2" id="KW-1185">Reference proteome</keyword>
<organism evidence="1 2">
    <name type="scientific">Kineococcus gynurae</name>
    <dbReference type="NCBI Taxonomy" id="452979"/>
    <lineage>
        <taxon>Bacteria</taxon>
        <taxon>Bacillati</taxon>
        <taxon>Actinomycetota</taxon>
        <taxon>Actinomycetes</taxon>
        <taxon>Kineosporiales</taxon>
        <taxon>Kineosporiaceae</taxon>
        <taxon>Kineococcus</taxon>
    </lineage>
</organism>
<sequence length="198" mass="21980">MTIIEDPRRLLTRPVDVHRLWRERTTVPLTAPHRARDAARRGWVQRCGALDVLAPSVFSLPTHAGDVVRFAGLGAPEAARLLHVLPVEALRDKQNRAPSLGAWLRAAVAHPGELSLHGYLVGPERPDERMSVTAAEVRGHPELLDHDLQPDCGPGCGCRAFWRALRGHYGFDEDPPELGAPDDVHRINAEGDVYLWWS</sequence>
<accession>A0ABV5LTP5</accession>
<evidence type="ECO:0000313" key="1">
    <source>
        <dbReference type="EMBL" id="MFB9377452.1"/>
    </source>
</evidence>
<evidence type="ECO:0000313" key="2">
    <source>
        <dbReference type="Proteomes" id="UP001589748"/>
    </source>
</evidence>
<proteinExistence type="predicted"/>
<gene>
    <name evidence="1" type="ORF">ACFFVI_10765</name>
</gene>
<reference evidence="1 2" key="1">
    <citation type="submission" date="2024-09" db="EMBL/GenBank/DDBJ databases">
        <authorList>
            <person name="Sun Q."/>
            <person name="Mori K."/>
        </authorList>
    </citation>
    <scope>NUCLEOTIDE SEQUENCE [LARGE SCALE GENOMIC DNA]</scope>
    <source>
        <strain evidence="1 2">TISTR 1856</strain>
    </source>
</reference>
<dbReference type="EMBL" id="JBHMDM010000005">
    <property type="protein sequence ID" value="MFB9377452.1"/>
    <property type="molecule type" value="Genomic_DNA"/>
</dbReference>
<protein>
    <submittedName>
        <fullName evidence="1">Uncharacterized protein</fullName>
    </submittedName>
</protein>
<name>A0ABV5LTP5_9ACTN</name>